<reference evidence="2 3" key="1">
    <citation type="submission" date="2018-02" db="EMBL/GenBank/DDBJ databases">
        <title>8 Nocardia nova and 1 Nocardia cyriacigeorgica strain used for evolution to TMP-SMX.</title>
        <authorList>
            <person name="Mehta H."/>
            <person name="Weng J."/>
            <person name="Shamoo Y."/>
        </authorList>
    </citation>
    <scope>NUCLEOTIDE SEQUENCE [LARGE SCALE GENOMIC DNA]</scope>
    <source>
        <strain evidence="2 3">MDA3139</strain>
    </source>
</reference>
<proteinExistence type="predicted"/>
<sequence length="161" mass="17207">MLICRLWTGAAMSPLLLLAAGVVESRRRDQQARGRGSYRHAGSPVEAVAGTIGDAAVKAFGLIGGSYQRMAEGTKTSSNSDEEQDAAFAAQLRRWDRVAMTCAVVTNRGTADVAMFSAAPTFTNVTCKPSSGTMLRCVESSRAWHRRTSATSASSEKDRCQ</sequence>
<feature type="signal peptide" evidence="1">
    <location>
        <begin position="1"/>
        <end position="19"/>
    </location>
</feature>
<feature type="chain" id="PRO_5038683793" evidence="1">
    <location>
        <begin position="20"/>
        <end position="161"/>
    </location>
</feature>
<keyword evidence="1" id="KW-0732">Signal</keyword>
<dbReference type="Proteomes" id="UP000239874">
    <property type="component" value="Unassembled WGS sequence"/>
</dbReference>
<name>A0A2S6A8W4_9NOCA</name>
<evidence type="ECO:0000313" key="3">
    <source>
        <dbReference type="Proteomes" id="UP000239874"/>
    </source>
</evidence>
<dbReference type="AlphaFoldDB" id="A0A2S6A8W4"/>
<accession>A0A2S6A8W4</accession>
<protein>
    <submittedName>
        <fullName evidence="2">Uncharacterized protein</fullName>
    </submittedName>
</protein>
<evidence type="ECO:0000256" key="1">
    <source>
        <dbReference type="SAM" id="SignalP"/>
    </source>
</evidence>
<organism evidence="2 3">
    <name type="scientific">Nocardia nova</name>
    <dbReference type="NCBI Taxonomy" id="37330"/>
    <lineage>
        <taxon>Bacteria</taxon>
        <taxon>Bacillati</taxon>
        <taxon>Actinomycetota</taxon>
        <taxon>Actinomycetes</taxon>
        <taxon>Mycobacteriales</taxon>
        <taxon>Nocardiaceae</taxon>
        <taxon>Nocardia</taxon>
    </lineage>
</organism>
<dbReference type="EMBL" id="PSZC01000048">
    <property type="protein sequence ID" value="PPJ29401.1"/>
    <property type="molecule type" value="Genomic_DNA"/>
</dbReference>
<evidence type="ECO:0000313" key="2">
    <source>
        <dbReference type="EMBL" id="PPJ29401.1"/>
    </source>
</evidence>
<comment type="caution">
    <text evidence="2">The sequence shown here is derived from an EMBL/GenBank/DDBJ whole genome shotgun (WGS) entry which is preliminary data.</text>
</comment>
<gene>
    <name evidence="2" type="ORF">C5E45_34100</name>
</gene>